<gene>
    <name evidence="5" type="ORF">XE03_1058</name>
</gene>
<dbReference type="SUPFAM" id="SSF52540">
    <property type="entry name" value="P-loop containing nucleoside triphosphate hydrolases"/>
    <property type="match status" value="1"/>
</dbReference>
<dbReference type="InterPro" id="IPR005670">
    <property type="entry name" value="PstB-like"/>
</dbReference>
<proteinExistence type="predicted"/>
<accession>A0A101I1P6</accession>
<dbReference type="GO" id="GO:0035435">
    <property type="term" value="P:phosphate ion transmembrane transport"/>
    <property type="evidence" value="ECO:0007669"/>
    <property type="project" value="InterPro"/>
</dbReference>
<evidence type="ECO:0000313" key="5">
    <source>
        <dbReference type="EMBL" id="KUK87108.1"/>
    </source>
</evidence>
<dbReference type="GO" id="GO:0016887">
    <property type="term" value="F:ATP hydrolysis activity"/>
    <property type="evidence" value="ECO:0007669"/>
    <property type="project" value="InterPro"/>
</dbReference>
<evidence type="ECO:0000256" key="3">
    <source>
        <dbReference type="ARBA" id="ARBA00022840"/>
    </source>
</evidence>
<evidence type="ECO:0000256" key="2">
    <source>
        <dbReference type="ARBA" id="ARBA00022741"/>
    </source>
</evidence>
<dbReference type="PROSITE" id="PS50893">
    <property type="entry name" value="ABC_TRANSPORTER_2"/>
    <property type="match status" value="1"/>
</dbReference>
<sequence>MVKEKIKVENFDLYFNDKKVLNKINLSIFEKKVTAIIGPSGCGKSTLIRSFNRMNDFYNAKVDGKIIFDGMNINDKNIDLSTLRTKIGMVFQKPNPFPFSIYENVAFGLKVKGVKDKSFIDEKVVKSLKDVWLYDEIKDRLFDSAMSLSGGQQQRLCIARALANDPEVLLLDEPTSALDPKSTQKVEELLEVLKDKLTIIIVTHNIAQAGRVSDYTLFIYLGEIVEFGETKKVFTAPENKKTEEYITGIFG</sequence>
<keyword evidence="2" id="KW-0547">Nucleotide-binding</keyword>
<dbReference type="PANTHER" id="PTHR43423">
    <property type="entry name" value="ABC TRANSPORTER I FAMILY MEMBER 17"/>
    <property type="match status" value="1"/>
</dbReference>
<organism evidence="5 6">
    <name type="scientific">candidate division TA06 bacterium 34_109</name>
    <dbReference type="NCBI Taxonomy" id="1635277"/>
    <lineage>
        <taxon>Bacteria</taxon>
        <taxon>Bacteria division TA06</taxon>
    </lineage>
</organism>
<protein>
    <submittedName>
        <fullName evidence="5">Phosphate ABC transporter ATP-binding protein</fullName>
    </submittedName>
</protein>
<dbReference type="AlphaFoldDB" id="A0A101I1P6"/>
<dbReference type="SMART" id="SM00382">
    <property type="entry name" value="AAA"/>
    <property type="match status" value="1"/>
</dbReference>
<dbReference type="Gene3D" id="3.40.50.300">
    <property type="entry name" value="P-loop containing nucleotide triphosphate hydrolases"/>
    <property type="match status" value="1"/>
</dbReference>
<evidence type="ECO:0000259" key="4">
    <source>
        <dbReference type="PROSITE" id="PS50893"/>
    </source>
</evidence>
<dbReference type="NCBIfam" id="TIGR00972">
    <property type="entry name" value="3a0107s01c2"/>
    <property type="match status" value="1"/>
</dbReference>
<name>A0A101I1P6_UNCT6</name>
<evidence type="ECO:0000256" key="1">
    <source>
        <dbReference type="ARBA" id="ARBA00022448"/>
    </source>
</evidence>
<dbReference type="InterPro" id="IPR003439">
    <property type="entry name" value="ABC_transporter-like_ATP-bd"/>
</dbReference>
<dbReference type="GO" id="GO:0016020">
    <property type="term" value="C:membrane"/>
    <property type="evidence" value="ECO:0007669"/>
    <property type="project" value="InterPro"/>
</dbReference>
<comment type="caution">
    <text evidence="5">The sequence shown here is derived from an EMBL/GenBank/DDBJ whole genome shotgun (WGS) entry which is preliminary data.</text>
</comment>
<reference evidence="6" key="1">
    <citation type="journal article" date="2015" name="MBio">
        <title>Genome-Resolved Metagenomic Analysis Reveals Roles for Candidate Phyla and Other Microbial Community Members in Biogeochemical Transformations in Oil Reservoirs.</title>
        <authorList>
            <person name="Hu P."/>
            <person name="Tom L."/>
            <person name="Singh A."/>
            <person name="Thomas B.C."/>
            <person name="Baker B.J."/>
            <person name="Piceno Y.M."/>
            <person name="Andersen G.L."/>
            <person name="Banfield J.F."/>
        </authorList>
    </citation>
    <scope>NUCLEOTIDE SEQUENCE [LARGE SCALE GENOMIC DNA]</scope>
</reference>
<feature type="domain" description="ABC transporter" evidence="4">
    <location>
        <begin position="6"/>
        <end position="246"/>
    </location>
</feature>
<evidence type="ECO:0000313" key="6">
    <source>
        <dbReference type="Proteomes" id="UP000053467"/>
    </source>
</evidence>
<dbReference type="EMBL" id="LGGX01000008">
    <property type="protein sequence ID" value="KUK87108.1"/>
    <property type="molecule type" value="Genomic_DNA"/>
</dbReference>
<dbReference type="InterPro" id="IPR017871">
    <property type="entry name" value="ABC_transporter-like_CS"/>
</dbReference>
<dbReference type="Pfam" id="PF00005">
    <property type="entry name" value="ABC_tran"/>
    <property type="match status" value="1"/>
</dbReference>
<keyword evidence="3 5" id="KW-0067">ATP-binding</keyword>
<dbReference type="CDD" id="cd03260">
    <property type="entry name" value="ABC_PstB_phosphate_transporter"/>
    <property type="match status" value="1"/>
</dbReference>
<dbReference type="InterPro" id="IPR003593">
    <property type="entry name" value="AAA+_ATPase"/>
</dbReference>
<dbReference type="PANTHER" id="PTHR43423:SF1">
    <property type="entry name" value="ABC TRANSPORTER I FAMILY MEMBER 17"/>
    <property type="match status" value="1"/>
</dbReference>
<dbReference type="PATRIC" id="fig|1635277.3.peg.1072"/>
<dbReference type="GO" id="GO:0005315">
    <property type="term" value="F:phosphate transmembrane transporter activity"/>
    <property type="evidence" value="ECO:0007669"/>
    <property type="project" value="InterPro"/>
</dbReference>
<keyword evidence="1" id="KW-0813">Transport</keyword>
<dbReference type="Proteomes" id="UP000053467">
    <property type="component" value="Unassembled WGS sequence"/>
</dbReference>
<dbReference type="PROSITE" id="PS00211">
    <property type="entry name" value="ABC_TRANSPORTER_1"/>
    <property type="match status" value="1"/>
</dbReference>
<dbReference type="GO" id="GO:0005524">
    <property type="term" value="F:ATP binding"/>
    <property type="evidence" value="ECO:0007669"/>
    <property type="project" value="UniProtKB-KW"/>
</dbReference>
<dbReference type="InterPro" id="IPR027417">
    <property type="entry name" value="P-loop_NTPase"/>
</dbReference>